<dbReference type="Proteomes" id="UP000574067">
    <property type="component" value="Unassembled WGS sequence"/>
</dbReference>
<organism evidence="1 2">
    <name type="scientific">Azohydromonas caseinilytica</name>
    <dbReference type="NCBI Taxonomy" id="2728836"/>
    <lineage>
        <taxon>Bacteria</taxon>
        <taxon>Pseudomonadati</taxon>
        <taxon>Pseudomonadota</taxon>
        <taxon>Betaproteobacteria</taxon>
        <taxon>Burkholderiales</taxon>
        <taxon>Sphaerotilaceae</taxon>
        <taxon>Azohydromonas</taxon>
    </lineage>
</organism>
<comment type="caution">
    <text evidence="1">The sequence shown here is derived from an EMBL/GenBank/DDBJ whole genome shotgun (WGS) entry which is preliminary data.</text>
</comment>
<accession>A0A848FFW9</accession>
<dbReference type="InterPro" id="IPR006881">
    <property type="entry name" value="RepA_C"/>
</dbReference>
<proteinExistence type="predicted"/>
<sequence>MSSRKQTLKPTEEALISEALAIEAEAAADAGALGYLARCMVQATMPHRKVEGTHFERKNGSFTLTMMAPADPGLPYGSVPRLLLAWLSTEAVRTRSREIELGDSMSAFMREIGLVPTGGRWGSITRLKNQTARLFACTVNAIYKEGGRTGILNRSVADRAVLWWDAKDPAQAAQWRSKVVLSEPFFNEILDRPVPVDQRALKALKQSPLALDTYAWLTYRASYMTKASTVPWEAIAGQFGSDYKLLRQFKAAFLTELRKVAAVYPAAEFDVSDKGLTVKPGQPHVQRKPSV</sequence>
<evidence type="ECO:0000313" key="2">
    <source>
        <dbReference type="Proteomes" id="UP000574067"/>
    </source>
</evidence>
<evidence type="ECO:0000313" key="1">
    <source>
        <dbReference type="EMBL" id="NML19127.1"/>
    </source>
</evidence>
<name>A0A848FFW9_9BURK</name>
<dbReference type="EMBL" id="JABBFW010000059">
    <property type="protein sequence ID" value="NML19127.1"/>
    <property type="molecule type" value="Genomic_DNA"/>
</dbReference>
<keyword evidence="2" id="KW-1185">Reference proteome</keyword>
<reference evidence="1 2" key="1">
    <citation type="submission" date="2020-04" db="EMBL/GenBank/DDBJ databases">
        <title>Azohydromonas sp. isolated from soil.</title>
        <authorList>
            <person name="Dahal R.H."/>
        </authorList>
    </citation>
    <scope>NUCLEOTIDE SEQUENCE [LARGE SCALE GENOMIC DNA]</scope>
    <source>
        <strain evidence="1 2">G-1-1-14</strain>
    </source>
</reference>
<dbReference type="AlphaFoldDB" id="A0A848FFW9"/>
<dbReference type="Pfam" id="PF04796">
    <property type="entry name" value="RepA_C"/>
    <property type="match status" value="1"/>
</dbReference>
<gene>
    <name evidence="1" type="ORF">HHL10_29580</name>
</gene>
<protein>
    <submittedName>
        <fullName evidence="1">Pirin</fullName>
    </submittedName>
</protein>